<accession>A0A2N9G440</accession>
<dbReference type="PROSITE" id="PS50158">
    <property type="entry name" value="ZF_CCHC"/>
    <property type="match status" value="1"/>
</dbReference>
<dbReference type="Pfam" id="PF03372">
    <property type="entry name" value="Exo_endo_phos"/>
    <property type="match status" value="1"/>
</dbReference>
<dbReference type="InterPro" id="IPR025836">
    <property type="entry name" value="Zn_knuckle_CX2CX4HX4C"/>
</dbReference>
<dbReference type="InterPro" id="IPR025558">
    <property type="entry name" value="DUF4283"/>
</dbReference>
<dbReference type="Gene3D" id="3.60.10.10">
    <property type="entry name" value="Endonuclease/exonuclease/phosphatase"/>
    <property type="match status" value="1"/>
</dbReference>
<dbReference type="Pfam" id="PF13456">
    <property type="entry name" value="RVT_3"/>
    <property type="match status" value="1"/>
</dbReference>
<dbReference type="Pfam" id="PF14111">
    <property type="entry name" value="DUF4283"/>
    <property type="match status" value="1"/>
</dbReference>
<dbReference type="Pfam" id="PF14392">
    <property type="entry name" value="zf-CCHC_4"/>
    <property type="match status" value="1"/>
</dbReference>
<dbReference type="GO" id="GO:0003676">
    <property type="term" value="F:nucleic acid binding"/>
    <property type="evidence" value="ECO:0007669"/>
    <property type="project" value="InterPro"/>
</dbReference>
<proteinExistence type="predicted"/>
<feature type="domain" description="Reverse transcriptase" evidence="3">
    <location>
        <begin position="748"/>
        <end position="1026"/>
    </location>
</feature>
<name>A0A2N9G440_FAGSY</name>
<feature type="domain" description="CCHC-type" evidence="2">
    <location>
        <begin position="213"/>
        <end position="226"/>
    </location>
</feature>
<dbReference type="InterPro" id="IPR001878">
    <property type="entry name" value="Znf_CCHC"/>
</dbReference>
<dbReference type="CDD" id="cd01650">
    <property type="entry name" value="RT_nLTR_like"/>
    <property type="match status" value="1"/>
</dbReference>
<evidence type="ECO:0000256" key="1">
    <source>
        <dbReference type="PROSITE-ProRule" id="PRU00047"/>
    </source>
</evidence>
<protein>
    <recommendedName>
        <fullName evidence="5">CCHC-type domain-containing protein</fullName>
    </recommendedName>
</protein>
<dbReference type="PROSITE" id="PS50878">
    <property type="entry name" value="RT_POL"/>
    <property type="match status" value="1"/>
</dbReference>
<dbReference type="GO" id="GO:0008270">
    <property type="term" value="F:zinc ion binding"/>
    <property type="evidence" value="ECO:0007669"/>
    <property type="project" value="UniProtKB-KW"/>
</dbReference>
<organism evidence="4">
    <name type="scientific">Fagus sylvatica</name>
    <name type="common">Beechnut</name>
    <dbReference type="NCBI Taxonomy" id="28930"/>
    <lineage>
        <taxon>Eukaryota</taxon>
        <taxon>Viridiplantae</taxon>
        <taxon>Streptophyta</taxon>
        <taxon>Embryophyta</taxon>
        <taxon>Tracheophyta</taxon>
        <taxon>Spermatophyta</taxon>
        <taxon>Magnoliopsida</taxon>
        <taxon>eudicotyledons</taxon>
        <taxon>Gunneridae</taxon>
        <taxon>Pentapetalae</taxon>
        <taxon>rosids</taxon>
        <taxon>fabids</taxon>
        <taxon>Fagales</taxon>
        <taxon>Fagaceae</taxon>
        <taxon>Fagus</taxon>
    </lineage>
</organism>
<dbReference type="InterPro" id="IPR036691">
    <property type="entry name" value="Endo/exonu/phosph_ase_sf"/>
</dbReference>
<evidence type="ECO:0000259" key="3">
    <source>
        <dbReference type="PROSITE" id="PS50878"/>
    </source>
</evidence>
<dbReference type="InterPro" id="IPR026960">
    <property type="entry name" value="RVT-Znf"/>
</dbReference>
<dbReference type="Pfam" id="PF00078">
    <property type="entry name" value="RVT_1"/>
    <property type="match status" value="1"/>
</dbReference>
<keyword evidence="1" id="KW-0863">Zinc-finger</keyword>
<keyword evidence="1" id="KW-0862">Zinc</keyword>
<dbReference type="Pfam" id="PF13966">
    <property type="entry name" value="zf-RVT"/>
    <property type="match status" value="1"/>
</dbReference>
<dbReference type="SUPFAM" id="SSF56672">
    <property type="entry name" value="DNA/RNA polymerases"/>
    <property type="match status" value="1"/>
</dbReference>
<dbReference type="SUPFAM" id="SSF56219">
    <property type="entry name" value="DNase I-like"/>
    <property type="match status" value="1"/>
</dbReference>
<evidence type="ECO:0008006" key="5">
    <source>
        <dbReference type="Google" id="ProtNLM"/>
    </source>
</evidence>
<dbReference type="PANTHER" id="PTHR33116:SF86">
    <property type="entry name" value="REVERSE TRANSCRIPTASE DOMAIN-CONTAINING PROTEIN"/>
    <property type="match status" value="1"/>
</dbReference>
<evidence type="ECO:0000259" key="2">
    <source>
        <dbReference type="PROSITE" id="PS50158"/>
    </source>
</evidence>
<dbReference type="InterPro" id="IPR043502">
    <property type="entry name" value="DNA/RNA_pol_sf"/>
</dbReference>
<dbReference type="GO" id="GO:0004523">
    <property type="term" value="F:RNA-DNA hybrid ribonuclease activity"/>
    <property type="evidence" value="ECO:0007669"/>
    <property type="project" value="InterPro"/>
</dbReference>
<reference evidence="4" key="1">
    <citation type="submission" date="2018-02" db="EMBL/GenBank/DDBJ databases">
        <authorList>
            <person name="Cohen D.B."/>
            <person name="Kent A.D."/>
        </authorList>
    </citation>
    <scope>NUCLEOTIDE SEQUENCE</scope>
</reference>
<dbReference type="PANTHER" id="PTHR33116">
    <property type="entry name" value="REVERSE TRANSCRIPTASE ZINC-BINDING DOMAIN-CONTAINING PROTEIN-RELATED-RELATED"/>
    <property type="match status" value="1"/>
</dbReference>
<dbReference type="InterPro" id="IPR002156">
    <property type="entry name" value="RNaseH_domain"/>
</dbReference>
<evidence type="ECO:0000313" key="4">
    <source>
        <dbReference type="EMBL" id="SPC94298.1"/>
    </source>
</evidence>
<sequence length="1549" mass="175162">MAKPSESNPLVDEIISLTKNISCADNRIILPTPKATPDEVTFTLIGKIISSRNFGSVVVRDIILRAWNPSKAVSITKMDLNIFLFSFESVVDLKNAFRRRPWTLRGAHLILKRGAPDLLWNELDFSRSTFWVQVHGLPAFWQKPMFLQSIGNEVGHVLEDIKEMEVNQTWKKFCRIRIDMDVTKPLKPGFFLPRSGRDDLWVGIKYEKIPDCCFMCGIIGHLARECNLPQTTLSNQFGVRFPTFGGWLCIDNLSNPPGIYEKMSSLSMVDSELNPMIGDDAQLPYSSTRAGPISRPTRDPLSKPTCVNTIGSASLGSTNTIGQNSNFVAPDTCDGGGHGWASSKGTSLPQELDVECRASTSLRNKLTRTEILNVDVLEFDSNLIAITVHDSICDWNFVGFYGPPHKINRRIIWENLHALLESFEGPWVVLGDFNVILDDSEKEGGRIGCSSMPSYLKDLLFDLGAVDLGFAGNKFTWSNRRWGKGSIRERLDRGICNSEWRLLFPKAVILHLGAINSDHCPLLLDSNPTDYLMPRPFRFVVAWLRDPRCFEVIRLAWKKVFYGCSGLKLCRKQRATTSALKRWNKDEFSYCQTRISELTSQIEVIQSKEVSVTNARIEANLQSELNEWLTHNDLIWKQKQNSIDAIRSDFGDWIIEKKDICSHIKDKFKSLFTEEEISYPPDLGNLMLPVISPEDNAELCKIPSAEEIKNVIFNMQSFKALGPDGLPPLFYKQSWHIVGHSVIKAIKDFFIEGKMHAELNNTLIVLIPKIPNPSSVNHYRPISLCNMVYKAISKLLVTKLRPMLDTIITPCQFAFVPGRWIGENQVIVKELLHNFKTRKVKEGFVAVKVDLQKAYDRINWGFLKTVILQLGFALTFINWILQCVTTVSSSVLVNGGKTEKFSPSRGLRQGDPLSPYLFILCQEVLSRLIEQQFRLGQMSGVKMNASGLAITHSGQKINKEKLGIIFSKLTNDTKRWIKGEFQLKKLGLDAFYLGNPVFSSKSKVKDFKYLIDNLDSKLKGWRSRVLSWASRRTLIQSVAQALPTYSFSTADVPKSVCNKLDSSIRRFWWNPKKDKGCFMAWNSWDSLCQPKELGGLGFRLAKDFNQALLAKITWWIVSGRDSLCTRALRSKYKVKSDWLYNDTVKNASPLWKAIEKLKPLIRKGACFSVGDGKSIDMWKDPWVPWLENFSPSPKDPNIPTVPMLVSNLIDPVNRIWNADLLRELVDTQSLQAIHKIVLPVATCQDKLIWTLDPKGNYTVKSAIKMNLSPRNNNTQVDTLWPSLWKLKMHERLKVFLWRLGSNAFPTNLRINQRAGVGDPICPLCGKEDESYPHIFLKCQVIKPIWFGLSWGLYPERIPMVNNYELLNFVINPPLSQVHKDASINHLVIVKTLEGRILEHFKILEPDPSVVARPVKQVKWSAPPPNLVKFNVDAALSEDEATLVVVTRDNSENQFRVIIVEGDAKTCIDAIIAGPSGIPWTISAIVNNIKLLALKFSACTFQWIGRDANSVAHSVAKFAMSLSNSFSCNSTNLPPSICEAWLRDMCSLSS</sequence>
<gene>
    <name evidence="4" type="ORF">FSB_LOCUS22180</name>
</gene>
<dbReference type="InterPro" id="IPR000477">
    <property type="entry name" value="RT_dom"/>
</dbReference>
<dbReference type="EMBL" id="OIVN01001468">
    <property type="protein sequence ID" value="SPC94298.1"/>
    <property type="molecule type" value="Genomic_DNA"/>
</dbReference>
<dbReference type="InterPro" id="IPR005135">
    <property type="entry name" value="Endo/exonuclease/phosphatase"/>
</dbReference>
<keyword evidence="1" id="KW-0479">Metal-binding</keyword>